<sequence>MFSPDSNDTVVHVVHVPFSNQCNRPLWTRFALLPEEERHREASQDAVGAIPAPTKRFTQHLELETPHVVEIFYEITPKPLTSLKSTLGDFPPAKCKATPNNKVTVQ</sequence>
<proteinExistence type="predicted"/>
<comment type="caution">
    <text evidence="1">The sequence shown here is derived from an EMBL/GenBank/DDBJ whole genome shotgun (WGS) entry which is preliminary data.</text>
</comment>
<evidence type="ECO:0000313" key="2">
    <source>
        <dbReference type="Proteomes" id="UP000438429"/>
    </source>
</evidence>
<dbReference type="EMBL" id="VEVO01000001">
    <property type="protein sequence ID" value="KAF0046575.1"/>
    <property type="molecule type" value="Genomic_DNA"/>
</dbReference>
<gene>
    <name evidence="1" type="ORF">F2P81_000208</name>
</gene>
<dbReference type="Proteomes" id="UP000438429">
    <property type="component" value="Unassembled WGS sequence"/>
</dbReference>
<organism evidence="1 2">
    <name type="scientific">Scophthalmus maximus</name>
    <name type="common">Turbot</name>
    <name type="synonym">Psetta maxima</name>
    <dbReference type="NCBI Taxonomy" id="52904"/>
    <lineage>
        <taxon>Eukaryota</taxon>
        <taxon>Metazoa</taxon>
        <taxon>Chordata</taxon>
        <taxon>Craniata</taxon>
        <taxon>Vertebrata</taxon>
        <taxon>Euteleostomi</taxon>
        <taxon>Actinopterygii</taxon>
        <taxon>Neopterygii</taxon>
        <taxon>Teleostei</taxon>
        <taxon>Neoteleostei</taxon>
        <taxon>Acanthomorphata</taxon>
        <taxon>Carangaria</taxon>
        <taxon>Pleuronectiformes</taxon>
        <taxon>Pleuronectoidei</taxon>
        <taxon>Scophthalmidae</taxon>
        <taxon>Scophthalmus</taxon>
    </lineage>
</organism>
<evidence type="ECO:0000313" key="1">
    <source>
        <dbReference type="EMBL" id="KAF0046575.1"/>
    </source>
</evidence>
<dbReference type="AlphaFoldDB" id="A0A6A4TMN7"/>
<accession>A0A6A4TMN7</accession>
<protein>
    <submittedName>
        <fullName evidence="1">Uncharacterized protein</fullName>
    </submittedName>
</protein>
<reference evidence="1 2" key="1">
    <citation type="submission" date="2019-06" db="EMBL/GenBank/DDBJ databases">
        <title>Draft genomes of female and male turbot (Scophthalmus maximus).</title>
        <authorList>
            <person name="Xu H."/>
            <person name="Xu X.-W."/>
            <person name="Shao C."/>
            <person name="Chen S."/>
        </authorList>
    </citation>
    <scope>NUCLEOTIDE SEQUENCE [LARGE SCALE GENOMIC DNA]</scope>
    <source>
        <strain evidence="1">Ysfricsl-2016a</strain>
        <tissue evidence="1">Blood</tissue>
    </source>
</reference>
<name>A0A6A4TMN7_SCOMX</name>